<dbReference type="CDD" id="cd11717">
    <property type="entry name" value="THUMP_THUMPD1_like"/>
    <property type="match status" value="1"/>
</dbReference>
<dbReference type="GO" id="GO:0003723">
    <property type="term" value="F:RNA binding"/>
    <property type="evidence" value="ECO:0007669"/>
    <property type="project" value="InterPro"/>
</dbReference>
<protein>
    <recommendedName>
        <fullName evidence="4">THUMP domain-containing protein</fullName>
    </recommendedName>
</protein>
<dbReference type="PANTHER" id="PTHR13452:SF10">
    <property type="entry name" value="THUMP DOMAIN-CONTAINING PROTEIN 1"/>
    <property type="match status" value="1"/>
</dbReference>
<evidence type="ECO:0000256" key="1">
    <source>
        <dbReference type="SAM" id="MobiDB-lite"/>
    </source>
</evidence>
<evidence type="ECO:0000313" key="3">
    <source>
        <dbReference type="Proteomes" id="UP001212152"/>
    </source>
</evidence>
<name>A0AAD5TS91_9FUNG</name>
<organism evidence="2 3">
    <name type="scientific">Geranomyces variabilis</name>
    <dbReference type="NCBI Taxonomy" id="109894"/>
    <lineage>
        <taxon>Eukaryota</taxon>
        <taxon>Fungi</taxon>
        <taxon>Fungi incertae sedis</taxon>
        <taxon>Chytridiomycota</taxon>
        <taxon>Chytridiomycota incertae sedis</taxon>
        <taxon>Chytridiomycetes</taxon>
        <taxon>Spizellomycetales</taxon>
        <taxon>Powellomycetaceae</taxon>
        <taxon>Geranomyces</taxon>
    </lineage>
</organism>
<dbReference type="PANTHER" id="PTHR13452">
    <property type="entry name" value="THUMP DOMAIN CONTAINING PROTEIN 1-RELATED"/>
    <property type="match status" value="1"/>
</dbReference>
<feature type="region of interest" description="Disordered" evidence="1">
    <location>
        <begin position="1"/>
        <end position="45"/>
    </location>
</feature>
<dbReference type="GO" id="GO:0006400">
    <property type="term" value="P:tRNA modification"/>
    <property type="evidence" value="ECO:0007669"/>
    <property type="project" value="InterPro"/>
</dbReference>
<dbReference type="Gene3D" id="3.30.2300.10">
    <property type="entry name" value="THUMP superfamily"/>
    <property type="match status" value="1"/>
</dbReference>
<feature type="compositionally biased region" description="Basic and acidic residues" evidence="1">
    <location>
        <begin position="29"/>
        <end position="38"/>
    </location>
</feature>
<proteinExistence type="predicted"/>
<reference evidence="2" key="1">
    <citation type="submission" date="2020-05" db="EMBL/GenBank/DDBJ databases">
        <title>Phylogenomic resolution of chytrid fungi.</title>
        <authorList>
            <person name="Stajich J.E."/>
            <person name="Amses K."/>
            <person name="Simmons R."/>
            <person name="Seto K."/>
            <person name="Myers J."/>
            <person name="Bonds A."/>
            <person name="Quandt C.A."/>
            <person name="Barry K."/>
            <person name="Liu P."/>
            <person name="Grigoriev I."/>
            <person name="Longcore J.E."/>
            <person name="James T.Y."/>
        </authorList>
    </citation>
    <scope>NUCLEOTIDE SEQUENCE</scope>
    <source>
        <strain evidence="2">JEL0379</strain>
    </source>
</reference>
<evidence type="ECO:0008006" key="4">
    <source>
        <dbReference type="Google" id="ProtNLM"/>
    </source>
</evidence>
<dbReference type="Proteomes" id="UP001212152">
    <property type="component" value="Unassembled WGS sequence"/>
</dbReference>
<dbReference type="EMBL" id="JADGJQ010000001">
    <property type="protein sequence ID" value="KAJ3185604.1"/>
    <property type="molecule type" value="Genomic_DNA"/>
</dbReference>
<dbReference type="InterPro" id="IPR040183">
    <property type="entry name" value="THUMPD1-like"/>
</dbReference>
<accession>A0AAD5TS91</accession>
<gene>
    <name evidence="2" type="ORF">HDU87_000228</name>
</gene>
<comment type="caution">
    <text evidence="2">The sequence shown here is derived from an EMBL/GenBank/DDBJ whole genome shotgun (WGS) entry which is preliminary data.</text>
</comment>
<keyword evidence="3" id="KW-1185">Reference proteome</keyword>
<sequence length="331" mass="36633">MPGSPTSPAKRPAQADLPETPAPKKQRAKKTDKSDQRRPTIPISRGRFKNHFLRKHSTLLHNTKEDDRPKGLLVTCPVGAETRALGQIRNFLDLWLPRFFPDHKSVWTSRPSALDIDLEIVGEEPVAPREDSSTRRAIGKSEDHEGGVDAEADPCADAVAEPVDRRFQAIDSACAGMLFIRFRVDTCPCAFALALFEHLESCSAEERAAMRTSISYCSRILPITHTMPSNLLDITAHLTPALQELLPMSTTASSSLAFVTEIRNCPTLKSATVRDTALRCVPEIDARKIDLKAPDLVLFLSIFKSVAGLGVLRDYYRFKKYNVQLIGGDGK</sequence>
<dbReference type="AlphaFoldDB" id="A0AAD5TS91"/>
<evidence type="ECO:0000313" key="2">
    <source>
        <dbReference type="EMBL" id="KAJ3185604.1"/>
    </source>
</evidence>
<feature type="compositionally biased region" description="Basic and acidic residues" evidence="1">
    <location>
        <begin position="126"/>
        <end position="147"/>
    </location>
</feature>
<feature type="region of interest" description="Disordered" evidence="1">
    <location>
        <begin position="125"/>
        <end position="151"/>
    </location>
</feature>